<feature type="domain" description="Fumarate lyase N-terminal" evidence="4">
    <location>
        <begin position="11"/>
        <end position="340"/>
    </location>
</feature>
<dbReference type="FunFam" id="1.10.40.30:FF:000002">
    <property type="entry name" value="Fumarate hydratase class II"/>
    <property type="match status" value="1"/>
</dbReference>
<feature type="binding site" evidence="3">
    <location>
        <position position="318"/>
    </location>
    <ligand>
        <name>substrate</name>
    </ligand>
</feature>
<dbReference type="UniPathway" id="UPA00223">
    <property type="reaction ID" value="UER01007"/>
</dbReference>
<dbReference type="InterPro" id="IPR020557">
    <property type="entry name" value="Fumarate_lyase_CS"/>
</dbReference>
<dbReference type="SUPFAM" id="SSF48557">
    <property type="entry name" value="L-aspartase-like"/>
    <property type="match status" value="1"/>
</dbReference>
<dbReference type="NCBIfam" id="NF008909">
    <property type="entry name" value="PRK12273.1"/>
    <property type="match status" value="1"/>
</dbReference>
<feature type="binding site" description="in site B" evidence="3">
    <location>
        <begin position="128"/>
        <end position="131"/>
    </location>
    <ligand>
        <name>substrate</name>
    </ligand>
</feature>
<dbReference type="InterPro" id="IPR005677">
    <property type="entry name" value="Fum_hydII"/>
</dbReference>
<feature type="site" description="Important for catalytic activity" evidence="3">
    <location>
        <position position="330"/>
    </location>
</feature>
<comment type="subunit">
    <text evidence="3">Homotetramer.</text>
</comment>
<dbReference type="CDD" id="cd01362">
    <property type="entry name" value="Fumarase_classII"/>
    <property type="match status" value="1"/>
</dbReference>
<name>A0A1T1DGS8_9LEPT</name>
<organism evidence="6 7">
    <name type="scientific">Leptospira kirschneri serovar Pomona</name>
    <dbReference type="NCBI Taxonomy" id="561005"/>
    <lineage>
        <taxon>Bacteria</taxon>
        <taxon>Pseudomonadati</taxon>
        <taxon>Spirochaetota</taxon>
        <taxon>Spirochaetia</taxon>
        <taxon>Leptospirales</taxon>
        <taxon>Leptospiraceae</taxon>
        <taxon>Leptospira</taxon>
    </lineage>
</organism>
<feature type="active site" description="Proton donor/acceptor" evidence="3">
    <location>
        <position position="187"/>
    </location>
</feature>
<dbReference type="Pfam" id="PF00206">
    <property type="entry name" value="Lyase_1"/>
    <property type="match status" value="1"/>
</dbReference>
<comment type="subcellular location">
    <subcellularLocation>
        <location evidence="3">Cytoplasm</location>
    </subcellularLocation>
</comment>
<feature type="binding site" evidence="3">
    <location>
        <position position="186"/>
    </location>
    <ligand>
        <name>substrate</name>
    </ligand>
</feature>
<comment type="caution">
    <text evidence="6">The sequence shown here is derived from an EMBL/GenBank/DDBJ whole genome shotgun (WGS) entry which is preliminary data.</text>
</comment>
<comment type="catalytic activity">
    <reaction evidence="3">
        <text>(S)-malate = fumarate + H2O</text>
        <dbReference type="Rhea" id="RHEA:12460"/>
        <dbReference type="ChEBI" id="CHEBI:15377"/>
        <dbReference type="ChEBI" id="CHEBI:15589"/>
        <dbReference type="ChEBI" id="CHEBI:29806"/>
        <dbReference type="EC" id="4.2.1.2"/>
    </reaction>
</comment>
<dbReference type="GO" id="GO:0006099">
    <property type="term" value="P:tricarboxylic acid cycle"/>
    <property type="evidence" value="ECO:0007669"/>
    <property type="project" value="UniProtKB-UniRule"/>
</dbReference>
<dbReference type="Pfam" id="PF10415">
    <property type="entry name" value="FumaraseC_C"/>
    <property type="match status" value="1"/>
</dbReference>
<dbReference type="InterPro" id="IPR022761">
    <property type="entry name" value="Fumarate_lyase_N"/>
</dbReference>
<dbReference type="FunFam" id="1.20.200.10:FF:000001">
    <property type="entry name" value="Fumarate hydratase, mitochondrial"/>
    <property type="match status" value="1"/>
</dbReference>
<dbReference type="FunFam" id="1.10.275.10:FF:000001">
    <property type="entry name" value="Fumarate hydratase, mitochondrial"/>
    <property type="match status" value="1"/>
</dbReference>
<keyword evidence="3" id="KW-0963">Cytoplasm</keyword>
<dbReference type="InterPro" id="IPR000362">
    <property type="entry name" value="Fumarate_lyase_fam"/>
</dbReference>
<dbReference type="Gene3D" id="1.10.40.30">
    <property type="entry name" value="Fumarase/aspartase (C-terminal domain)"/>
    <property type="match status" value="1"/>
</dbReference>
<dbReference type="PRINTS" id="PR00145">
    <property type="entry name" value="ARGSUCLYASE"/>
</dbReference>
<evidence type="ECO:0000256" key="2">
    <source>
        <dbReference type="ARBA" id="ARBA00023239"/>
    </source>
</evidence>
<feature type="binding site" evidence="3">
    <location>
        <begin position="97"/>
        <end position="99"/>
    </location>
    <ligand>
        <name>substrate</name>
    </ligand>
</feature>
<proteinExistence type="inferred from homology"/>
<dbReference type="PRINTS" id="PR00149">
    <property type="entry name" value="FUMRATELYASE"/>
</dbReference>
<dbReference type="PANTHER" id="PTHR11444:SF1">
    <property type="entry name" value="FUMARATE HYDRATASE, MITOCHONDRIAL"/>
    <property type="match status" value="1"/>
</dbReference>
<sequence length="464" mass="50442">MKTRIETDSMGEIAVDDSKYWGAQTERSLHHFHIGNDRFPREMIRALGILKKSAAVVNAELGLLSEDKKKLIIQAADEVISGKLDEHFPLSVWQTGSGTQTNMNSNEVISNRAIEIAGGVKGSKKPIHPNDDVNKAQSSNDTFPTAMHIAAAEQLNQKLIPALTQLKETLKKKADEFQNIIKIGRTHLQDATPLTLGQEFSGYVQQLDYNITRVKTVLPSIYRLALGGTAVGTGLNTHPQFAVKAATQIAKETGLPFVSAENKFEALAAHDSLVETSGVLKTIAASLMKIANDIRWLSSGPRCGIGEISIPENEPGSSIMPGKVNPTQSEQMTMVAAQVIANDVAVNIGGASGNFELNVFKPLIIHNVLNSIRLLSDSCVSFEEHCARGITPNKERLNEHLNNSLMLVTALNPHIGYDNAAKIAKNAHKKGTTLKESGIELGLLTSEQFDEWVLPEKMIHPSVD</sequence>
<dbReference type="GO" id="GO:0005737">
    <property type="term" value="C:cytoplasm"/>
    <property type="evidence" value="ECO:0007669"/>
    <property type="project" value="UniProtKB-SubCell"/>
</dbReference>
<evidence type="ECO:0000259" key="4">
    <source>
        <dbReference type="Pfam" id="PF00206"/>
    </source>
</evidence>
<feature type="binding site" evidence="3">
    <location>
        <begin position="323"/>
        <end position="325"/>
    </location>
    <ligand>
        <name>substrate</name>
    </ligand>
</feature>
<dbReference type="GO" id="GO:0004333">
    <property type="term" value="F:fumarate hydratase activity"/>
    <property type="evidence" value="ECO:0007669"/>
    <property type="project" value="UniProtKB-UniRule"/>
</dbReference>
<dbReference type="EC" id="4.2.1.2" evidence="3"/>
<dbReference type="RefSeq" id="WP_082293562.1">
    <property type="nucleotide sequence ID" value="NZ_MVIT01000078.1"/>
</dbReference>
<comment type="function">
    <text evidence="3">Involved in the TCA cycle. Catalyzes the stereospecific interconversion of fumarate to L-malate.</text>
</comment>
<dbReference type="GO" id="GO:0006106">
    <property type="term" value="P:fumarate metabolic process"/>
    <property type="evidence" value="ECO:0007669"/>
    <property type="project" value="InterPro"/>
</dbReference>
<feature type="binding site" evidence="3">
    <location>
        <begin position="138"/>
        <end position="140"/>
    </location>
    <ligand>
        <name>substrate</name>
    </ligand>
</feature>
<dbReference type="Proteomes" id="UP000191008">
    <property type="component" value="Unassembled WGS sequence"/>
</dbReference>
<evidence type="ECO:0000256" key="1">
    <source>
        <dbReference type="ARBA" id="ARBA00009084"/>
    </source>
</evidence>
<keyword evidence="2 3" id="KW-0456">Lyase</keyword>
<dbReference type="InterPro" id="IPR008948">
    <property type="entry name" value="L-Aspartase-like"/>
</dbReference>
<dbReference type="Gene3D" id="1.10.275.10">
    <property type="entry name" value="Fumarase/aspartase (N-terminal domain)"/>
    <property type="match status" value="1"/>
</dbReference>
<feature type="domain" description="Fumarase C C-terminal" evidence="5">
    <location>
        <begin position="407"/>
        <end position="460"/>
    </location>
</feature>
<dbReference type="AlphaFoldDB" id="A0A1T1DGS8"/>
<dbReference type="PANTHER" id="PTHR11444">
    <property type="entry name" value="ASPARTATEAMMONIA/ARGININOSUCCINATE/ADENYLOSUCCINATE LYASE"/>
    <property type="match status" value="1"/>
</dbReference>
<evidence type="ECO:0000259" key="5">
    <source>
        <dbReference type="Pfam" id="PF10415"/>
    </source>
</evidence>
<feature type="active site" evidence="3">
    <location>
        <position position="317"/>
    </location>
</feature>
<dbReference type="InterPro" id="IPR018951">
    <property type="entry name" value="Fumarase_C_C"/>
</dbReference>
<dbReference type="HAMAP" id="MF_00743">
    <property type="entry name" value="FumaraseC"/>
    <property type="match status" value="1"/>
</dbReference>
<comment type="miscellaneous">
    <text evidence="3">There are 2 substrate-binding sites: the catalytic A site, and the non-catalytic B site that may play a role in the transfer of substrate or product between the active site and the solvent. Alternatively, the B site may bind allosteric effectors.</text>
</comment>
<comment type="pathway">
    <text evidence="3">Carbohydrate metabolism; tricarboxylic acid cycle; (S)-malate from fumarate: step 1/1.</text>
</comment>
<evidence type="ECO:0000256" key="3">
    <source>
        <dbReference type="HAMAP-Rule" id="MF_00743"/>
    </source>
</evidence>
<evidence type="ECO:0000313" key="6">
    <source>
        <dbReference type="EMBL" id="OOV39920.1"/>
    </source>
</evidence>
<dbReference type="PROSITE" id="PS00163">
    <property type="entry name" value="FUMARATE_LYASES"/>
    <property type="match status" value="1"/>
</dbReference>
<dbReference type="EMBL" id="MVIT01000078">
    <property type="protein sequence ID" value="OOV39920.1"/>
    <property type="molecule type" value="Genomic_DNA"/>
</dbReference>
<gene>
    <name evidence="3" type="primary">fumC</name>
    <name evidence="6" type="ORF">B1J93_20275</name>
</gene>
<accession>A0A1T1DGS8</accession>
<reference evidence="6 7" key="1">
    <citation type="submission" date="2017-02" db="EMBL/GenBank/DDBJ databases">
        <title>Comparative genomic analysis of Brazilian Leptospira kirschneri strains of different serogroups.</title>
        <authorList>
            <person name="Moreno L.Z."/>
            <person name="Miraglia F."/>
            <person name="Kremer F.S."/>
            <person name="Eslabao M.R."/>
            <person name="Lilenbaum W."/>
            <person name="Dellagostin O.A."/>
            <person name="Moreno A.M."/>
        </authorList>
    </citation>
    <scope>NUCLEOTIDE SEQUENCE [LARGE SCALE GENOMIC DNA]</scope>
    <source>
        <strain evidence="6 7">M110/06</strain>
    </source>
</reference>
<protein>
    <recommendedName>
        <fullName evidence="3">Fumarate hydratase class II</fullName>
        <shortName evidence="3">Fumarase C</shortName>
        <ecNumber evidence="3">4.2.1.2</ecNumber>
    </recommendedName>
    <alternativeName>
        <fullName evidence="3">Aerobic fumarase</fullName>
    </alternativeName>
    <alternativeName>
        <fullName evidence="3">Iron-independent fumarase</fullName>
    </alternativeName>
</protein>
<keyword evidence="3" id="KW-0816">Tricarboxylic acid cycle</keyword>
<dbReference type="Gene3D" id="1.20.200.10">
    <property type="entry name" value="Fumarase/aspartase (Central domain)"/>
    <property type="match status" value="1"/>
</dbReference>
<comment type="similarity">
    <text evidence="1 3">Belongs to the class-II fumarase/aspartase family. Fumarase subfamily.</text>
</comment>
<dbReference type="GO" id="GO:0006108">
    <property type="term" value="P:malate metabolic process"/>
    <property type="evidence" value="ECO:0007669"/>
    <property type="project" value="TreeGrafter"/>
</dbReference>
<dbReference type="InterPro" id="IPR024083">
    <property type="entry name" value="Fumarase/histidase_N"/>
</dbReference>
<dbReference type="NCBIfam" id="TIGR00979">
    <property type="entry name" value="fumC_II"/>
    <property type="match status" value="1"/>
</dbReference>
<evidence type="ECO:0000313" key="7">
    <source>
        <dbReference type="Proteomes" id="UP000191008"/>
    </source>
</evidence>